<evidence type="ECO:0000256" key="1">
    <source>
        <dbReference type="SAM" id="MobiDB-lite"/>
    </source>
</evidence>
<name>A0AAI9XAY6_PENTH</name>
<reference evidence="2" key="2">
    <citation type="journal article" date="2016" name="Fungal Biol.">
        <title>Ochratoxin A production by Penicillium thymicola.</title>
        <authorList>
            <person name="Nguyen H.D.T."/>
            <person name="McMullin D.R."/>
            <person name="Ponomareva E."/>
            <person name="Riley R."/>
            <person name="Pomraning K.R."/>
            <person name="Baker S.E."/>
            <person name="Seifert K.A."/>
        </authorList>
    </citation>
    <scope>NUCLEOTIDE SEQUENCE</scope>
    <source>
        <strain evidence="2">DAOM 180753</strain>
    </source>
</reference>
<organism evidence="2 3">
    <name type="scientific">Penicillium thymicola</name>
    <dbReference type="NCBI Taxonomy" id="293382"/>
    <lineage>
        <taxon>Eukaryota</taxon>
        <taxon>Fungi</taxon>
        <taxon>Dikarya</taxon>
        <taxon>Ascomycota</taxon>
        <taxon>Pezizomycotina</taxon>
        <taxon>Eurotiomycetes</taxon>
        <taxon>Eurotiomycetidae</taxon>
        <taxon>Eurotiales</taxon>
        <taxon>Aspergillaceae</taxon>
        <taxon>Penicillium</taxon>
    </lineage>
</organism>
<sequence length="533" mass="60727">MSPYDLHRSSALPDANHDNTGSSEAVDIQLDLSLADGPREDDMNTRLVYWSPTSPDVNQHIADSSMETQIDIHRPSVSSVSNLSSSFSAKCNISAPRAIIDPFGSLPWFGLEEVLFNLPDLPTLHQLCQASPAVSDYLSDKTGIFPKVVERIMDPWIAPSDGGEVDISTIRQPDRGVVLDSSVFFRILVYLWWKEDSVATGMPADENPLPDAFDDKRLYCVNISLTDSPEPQNVGMIPLPSSTPPKVLRHLLSLASRIRGDAHAFFHAAMAHFKSGKIEELPYKAFNNKVNWEENGIRRPRGIPVDNSGADWPLTWLEEQRLMQALLKPYIFSVLRRMVCEQKVLTTNATPSSLLFIRRETLQDLEKDAVVGFWEPFILPGIMRNETLEQLETILTWKEWQRRSYGKLGKREAKFTTCCPKFTMLSDRQLKAGLWSLQEHSLPGPFLAQNSFHAVVRDAGLRGDFHKFGVSFWDWDRMLRLGLATHQMHRENQKKDLAFRWLTLLLSTRRRRKYGQKRPNRFRSRTEAITVAK</sequence>
<dbReference type="AlphaFoldDB" id="A0AAI9XAY6"/>
<gene>
    <name evidence="2" type="ORF">VN97_g3780</name>
</gene>
<keyword evidence="3" id="KW-1185">Reference proteome</keyword>
<feature type="region of interest" description="Disordered" evidence="1">
    <location>
        <begin position="1"/>
        <end position="24"/>
    </location>
</feature>
<accession>A0AAI9XAY6</accession>
<protein>
    <submittedName>
        <fullName evidence="2">Uncharacterized protein</fullName>
    </submittedName>
</protein>
<evidence type="ECO:0000313" key="3">
    <source>
        <dbReference type="Proteomes" id="UP001227192"/>
    </source>
</evidence>
<reference evidence="2" key="1">
    <citation type="submission" date="2015-06" db="EMBL/GenBank/DDBJ databases">
        <authorList>
            <person name="Nguyen H."/>
        </authorList>
    </citation>
    <scope>NUCLEOTIDE SEQUENCE</scope>
    <source>
        <strain evidence="2">DAOM 180753</strain>
    </source>
</reference>
<evidence type="ECO:0000313" key="2">
    <source>
        <dbReference type="EMBL" id="KAJ9489493.1"/>
    </source>
</evidence>
<comment type="caution">
    <text evidence="2">The sequence shown here is derived from an EMBL/GenBank/DDBJ whole genome shotgun (WGS) entry which is preliminary data.</text>
</comment>
<dbReference type="Proteomes" id="UP001227192">
    <property type="component" value="Unassembled WGS sequence"/>
</dbReference>
<proteinExistence type="predicted"/>
<dbReference type="EMBL" id="LACB01000083">
    <property type="protein sequence ID" value="KAJ9489493.1"/>
    <property type="molecule type" value="Genomic_DNA"/>
</dbReference>